<dbReference type="OrthoDB" id="191213at2"/>
<evidence type="ECO:0000313" key="1">
    <source>
        <dbReference type="EMBL" id="QED26405.1"/>
    </source>
</evidence>
<dbReference type="Pfam" id="PF16811">
    <property type="entry name" value="TAtT"/>
    <property type="match status" value="1"/>
</dbReference>
<dbReference type="InterPro" id="IPR031823">
    <property type="entry name" value="TatT"/>
</dbReference>
<dbReference type="InterPro" id="IPR038537">
    <property type="entry name" value="TatT_sf"/>
</dbReference>
<dbReference type="EMBL" id="CP042467">
    <property type="protein sequence ID" value="QED26405.1"/>
    <property type="molecule type" value="Genomic_DNA"/>
</dbReference>
<protein>
    <submittedName>
        <fullName evidence="1">Uncharacterized protein</fullName>
    </submittedName>
</protein>
<dbReference type="Proteomes" id="UP000321595">
    <property type="component" value="Chromosome"/>
</dbReference>
<dbReference type="KEGG" id="bbae:FRD01_03895"/>
<sequence>MFLQGRIPRITALLYTSPHSVYVPGFTSDFLIRPSTLVNREFGMVIRKRFVVRALSALLLGAMALPACGGAQRDSALTTDQGKLTAATQEGDFATTMQAADAAWAKRAEKASLMSAIGEWEKAAQLPTPDLAPEARAAVIADINERLTRAYYFLGDSHLRVEGASDEEIMAVFEKGVTAAERAIALRDPEFAAKVAADKNAWQGAVKSASPTAAPALYWYATNLGKWALLEGIATILSRKDDIKVTMDWIVANDPGFFYGAPHRYFGTYHTKVPLGGGNPEASKASFENAIQIAPNYLATKVLMAENYAVLVGERELFESLLNEVVNTPSNVDPEIEPENAFEKMKAKKLLEEADEYFY</sequence>
<evidence type="ECO:0000313" key="2">
    <source>
        <dbReference type="Proteomes" id="UP000321595"/>
    </source>
</evidence>
<proteinExistence type="predicted"/>
<gene>
    <name evidence="1" type="ORF">FRD01_03895</name>
</gene>
<accession>A0A5B8XL85</accession>
<organism evidence="1 2">
    <name type="scientific">Microvenator marinus</name>
    <dbReference type="NCBI Taxonomy" id="2600177"/>
    <lineage>
        <taxon>Bacteria</taxon>
        <taxon>Deltaproteobacteria</taxon>
        <taxon>Bradymonadales</taxon>
        <taxon>Microvenatoraceae</taxon>
        <taxon>Microvenator</taxon>
    </lineage>
</organism>
<dbReference type="AlphaFoldDB" id="A0A5B8XL85"/>
<reference evidence="1 2" key="1">
    <citation type="submission" date="2019-08" db="EMBL/GenBank/DDBJ databases">
        <authorList>
            <person name="Liang Q."/>
        </authorList>
    </citation>
    <scope>NUCLEOTIDE SEQUENCE [LARGE SCALE GENOMIC DNA]</scope>
    <source>
        <strain evidence="1 2">V1718</strain>
    </source>
</reference>
<name>A0A5B8XL85_9DELT</name>
<dbReference type="Gene3D" id="1.25.40.920">
    <property type="entry name" value="TRAP transporter T-component"/>
    <property type="match status" value="1"/>
</dbReference>
<keyword evidence="2" id="KW-1185">Reference proteome</keyword>